<keyword evidence="1" id="KW-0472">Membrane</keyword>
<accession>A0A7W2AF70</accession>
<evidence type="ECO:0008006" key="4">
    <source>
        <dbReference type="Google" id="ProtNLM"/>
    </source>
</evidence>
<proteinExistence type="predicted"/>
<evidence type="ECO:0000313" key="2">
    <source>
        <dbReference type="EMBL" id="MBA4537228.1"/>
    </source>
</evidence>
<name>A0A7W2AF70_9BACI</name>
<dbReference type="RefSeq" id="WP_163241877.1">
    <property type="nucleotide sequence ID" value="NZ_CP082780.1"/>
</dbReference>
<dbReference type="Proteomes" id="UP000570010">
    <property type="component" value="Unassembled WGS sequence"/>
</dbReference>
<feature type="transmembrane region" description="Helical" evidence="1">
    <location>
        <begin position="30"/>
        <end position="50"/>
    </location>
</feature>
<dbReference type="EMBL" id="JACEIO010000018">
    <property type="protein sequence ID" value="MBA4537228.1"/>
    <property type="molecule type" value="Genomic_DNA"/>
</dbReference>
<evidence type="ECO:0000313" key="3">
    <source>
        <dbReference type="Proteomes" id="UP000570010"/>
    </source>
</evidence>
<organism evidence="2 3">
    <name type="scientific">Bacillus aquiflavi</name>
    <dbReference type="NCBI Taxonomy" id="2672567"/>
    <lineage>
        <taxon>Bacteria</taxon>
        <taxon>Bacillati</taxon>
        <taxon>Bacillota</taxon>
        <taxon>Bacilli</taxon>
        <taxon>Bacillales</taxon>
        <taxon>Bacillaceae</taxon>
        <taxon>Bacillus</taxon>
    </lineage>
</organism>
<dbReference type="SUPFAM" id="SSF103473">
    <property type="entry name" value="MFS general substrate transporter"/>
    <property type="match status" value="1"/>
</dbReference>
<dbReference type="AlphaFoldDB" id="A0A7W2AF70"/>
<evidence type="ECO:0000256" key="1">
    <source>
        <dbReference type="SAM" id="Phobius"/>
    </source>
</evidence>
<reference evidence="2 3" key="1">
    <citation type="submission" date="2020-07" db="EMBL/GenBank/DDBJ databases">
        <authorList>
            <person name="Feng H."/>
        </authorList>
    </citation>
    <scope>NUCLEOTIDE SEQUENCE [LARGE SCALE GENOMIC DNA]</scope>
    <source>
        <strain evidence="3">s-12</strain>
    </source>
</reference>
<gene>
    <name evidence="2" type="ORF">H1Z61_08745</name>
</gene>
<keyword evidence="1" id="KW-1133">Transmembrane helix</keyword>
<dbReference type="Gene3D" id="1.20.1250.20">
    <property type="entry name" value="MFS general substrate transporter like domains"/>
    <property type="match status" value="1"/>
</dbReference>
<protein>
    <recommendedName>
        <fullName evidence="4">MFS transporter</fullName>
    </recommendedName>
</protein>
<sequence length="65" mass="6832">MSSAAQSVQTITMLLAPGIGAFMAKALGVGNVFAICGVLCIFAGISYLIFLKINRLEVIQNKQSV</sequence>
<dbReference type="InterPro" id="IPR036259">
    <property type="entry name" value="MFS_trans_sf"/>
</dbReference>
<comment type="caution">
    <text evidence="2">The sequence shown here is derived from an EMBL/GenBank/DDBJ whole genome shotgun (WGS) entry which is preliminary data.</text>
</comment>
<keyword evidence="1" id="KW-0812">Transmembrane</keyword>